<reference evidence="1 2" key="1">
    <citation type="submission" date="2018-06" db="EMBL/GenBank/DDBJ databases">
        <title>Genomic Encyclopedia of Archaeal and Bacterial Type Strains, Phase II (KMG-II): from individual species to whole genera.</title>
        <authorList>
            <person name="Goeker M."/>
        </authorList>
    </citation>
    <scope>NUCLEOTIDE SEQUENCE [LARGE SCALE GENOMIC DNA]</scope>
    <source>
        <strain evidence="1 2">DSM 6779</strain>
    </source>
</reference>
<proteinExistence type="predicted"/>
<evidence type="ECO:0000313" key="1">
    <source>
        <dbReference type="EMBL" id="PZX16431.1"/>
    </source>
</evidence>
<evidence type="ECO:0000313" key="2">
    <source>
        <dbReference type="Proteomes" id="UP000249239"/>
    </source>
</evidence>
<organism evidence="1 2">
    <name type="scientific">Breznakibacter xylanolyticus</name>
    <dbReference type="NCBI Taxonomy" id="990"/>
    <lineage>
        <taxon>Bacteria</taxon>
        <taxon>Pseudomonadati</taxon>
        <taxon>Bacteroidota</taxon>
        <taxon>Bacteroidia</taxon>
        <taxon>Marinilabiliales</taxon>
        <taxon>Marinilabiliaceae</taxon>
        <taxon>Breznakibacter</taxon>
    </lineage>
</organism>
<gene>
    <name evidence="1" type="ORF">LX69_01926</name>
</gene>
<comment type="caution">
    <text evidence="1">The sequence shown here is derived from an EMBL/GenBank/DDBJ whole genome shotgun (WGS) entry which is preliminary data.</text>
</comment>
<dbReference type="Proteomes" id="UP000249239">
    <property type="component" value="Unassembled WGS sequence"/>
</dbReference>
<sequence>MGLLCEKNFMSRYLMCLLYSTFELYTFMFKPKPNQRLSASAFISYTVIL</sequence>
<keyword evidence="2" id="KW-1185">Reference proteome</keyword>
<protein>
    <submittedName>
        <fullName evidence="1">Uncharacterized protein</fullName>
    </submittedName>
</protein>
<accession>A0A2W7N8D6</accession>
<name>A0A2W7N8D6_9BACT</name>
<dbReference type="AlphaFoldDB" id="A0A2W7N8D6"/>
<dbReference type="EMBL" id="QKZK01000013">
    <property type="protein sequence ID" value="PZX16431.1"/>
    <property type="molecule type" value="Genomic_DNA"/>
</dbReference>